<organism evidence="3 4">
    <name type="scientific">Ideonella paludis</name>
    <dbReference type="NCBI Taxonomy" id="1233411"/>
    <lineage>
        <taxon>Bacteria</taxon>
        <taxon>Pseudomonadati</taxon>
        <taxon>Pseudomonadota</taxon>
        <taxon>Betaproteobacteria</taxon>
        <taxon>Burkholderiales</taxon>
        <taxon>Sphaerotilaceae</taxon>
        <taxon>Ideonella</taxon>
    </lineage>
</organism>
<feature type="domain" description="DUF5666" evidence="2">
    <location>
        <begin position="347"/>
        <end position="406"/>
    </location>
</feature>
<evidence type="ECO:0000256" key="1">
    <source>
        <dbReference type="SAM" id="MobiDB-lite"/>
    </source>
</evidence>
<dbReference type="Proteomes" id="UP000672097">
    <property type="component" value="Unassembled WGS sequence"/>
</dbReference>
<feature type="domain" description="DUF5666" evidence="2">
    <location>
        <begin position="117"/>
        <end position="180"/>
    </location>
</feature>
<comment type="caution">
    <text evidence="3">The sequence shown here is derived from an EMBL/GenBank/DDBJ whole genome shotgun (WGS) entry which is preliminary data.</text>
</comment>
<dbReference type="RefSeq" id="WP_210810510.1">
    <property type="nucleotide sequence ID" value="NZ_JAGQDG010000007.1"/>
</dbReference>
<accession>A0ABS5E107</accession>
<gene>
    <name evidence="3" type="ORF">KAK11_17205</name>
</gene>
<proteinExistence type="predicted"/>
<dbReference type="InterPro" id="IPR043724">
    <property type="entry name" value="DUF5666"/>
</dbReference>
<evidence type="ECO:0000313" key="4">
    <source>
        <dbReference type="Proteomes" id="UP000672097"/>
    </source>
</evidence>
<feature type="domain" description="DUF5666" evidence="2">
    <location>
        <begin position="263"/>
        <end position="319"/>
    </location>
</feature>
<sequence length="410" mass="41427">MDMIYRFKTSTPTTVGIAVLTALAMQACGGGGVDGGGTGGTEPPAYANGPISGFGSIIVGGVRYDDSAATVRNDDNQSLSSSDLRLGMVVAIDGKNLDRSLGTGVANSVVVSSELVGPVTASVVATGDLTVLGQPVKVTTSTVFDDRLVGGHSAITIGSVVEVYAVYDPTTGTYTASRVEPKSSASTYKVRGVVSANNTTQRTFRIGAATFTYAAGAAPAGLADGLLIRVKVGTSPDSNGYWVIASSDTSRPKPSDGVEVEVEGVIANYSSAASFTVNGIPVNASSASLSPSGSALAAGLRVEAEGKMTAGVLVATKVEVKKPESSGGDDDDGGSDDSSKEYEIKSTVQSVDTAAKTFVVKAGAQKVNYAGATFKDGTVADLKVGAKVEVKGRISSDGTVVNATEVKFDD</sequence>
<reference evidence="3 4" key="1">
    <citation type="submission" date="2021-04" db="EMBL/GenBank/DDBJ databases">
        <title>The genome sequence of type strain Ideonella paludis KCTC 32238.</title>
        <authorList>
            <person name="Liu Y."/>
        </authorList>
    </citation>
    <scope>NUCLEOTIDE SEQUENCE [LARGE SCALE GENOMIC DNA]</scope>
    <source>
        <strain evidence="3 4">KCTC 32238</strain>
    </source>
</reference>
<dbReference type="Pfam" id="PF18914">
    <property type="entry name" value="DUF5666"/>
    <property type="match status" value="4"/>
</dbReference>
<name>A0ABS5E107_9BURK</name>
<evidence type="ECO:0000259" key="2">
    <source>
        <dbReference type="Pfam" id="PF18914"/>
    </source>
</evidence>
<evidence type="ECO:0000313" key="3">
    <source>
        <dbReference type="EMBL" id="MBQ0937068.1"/>
    </source>
</evidence>
<keyword evidence="4" id="KW-1185">Reference proteome</keyword>
<feature type="domain" description="DUF5666" evidence="2">
    <location>
        <begin position="51"/>
        <end position="97"/>
    </location>
</feature>
<protein>
    <recommendedName>
        <fullName evidence="2">DUF5666 domain-containing protein</fullName>
    </recommendedName>
</protein>
<feature type="region of interest" description="Disordered" evidence="1">
    <location>
        <begin position="321"/>
        <end position="341"/>
    </location>
</feature>
<dbReference type="PROSITE" id="PS51257">
    <property type="entry name" value="PROKAR_LIPOPROTEIN"/>
    <property type="match status" value="1"/>
</dbReference>
<dbReference type="EMBL" id="JAGQDG010000007">
    <property type="protein sequence ID" value="MBQ0937068.1"/>
    <property type="molecule type" value="Genomic_DNA"/>
</dbReference>